<evidence type="ECO:0000256" key="4">
    <source>
        <dbReference type="ARBA" id="ARBA00010739"/>
    </source>
</evidence>
<dbReference type="SMART" id="SM00360">
    <property type="entry name" value="RRM"/>
    <property type="match status" value="1"/>
</dbReference>
<name>A0A316YYT8_9BASI</name>
<evidence type="ECO:0000256" key="10">
    <source>
        <dbReference type="RuleBase" id="RU365081"/>
    </source>
</evidence>
<keyword evidence="8 10" id="KW-0539">Nucleus</keyword>
<dbReference type="EMBL" id="KZ819634">
    <property type="protein sequence ID" value="PWN94206.1"/>
    <property type="molecule type" value="Genomic_DNA"/>
</dbReference>
<feature type="compositionally biased region" description="Basic and acidic residues" evidence="11">
    <location>
        <begin position="421"/>
        <end position="502"/>
    </location>
</feature>
<keyword evidence="7 10" id="KW-0413">Isomerase</keyword>
<comment type="function">
    <text evidence="2 10">PPIases accelerate the folding of proteins. It catalyzes the cis-trans isomerization of proline imidic peptide bonds in oligopeptides.</text>
</comment>
<evidence type="ECO:0000256" key="5">
    <source>
        <dbReference type="ARBA" id="ARBA00022884"/>
    </source>
</evidence>
<dbReference type="PANTHER" id="PTHR45843">
    <property type="entry name" value="PEPTIDYL-PROLYL CIS-TRANS ISOMERASE-LIKE 4"/>
    <property type="match status" value="1"/>
</dbReference>
<dbReference type="RefSeq" id="XP_025381404.1">
    <property type="nucleotide sequence ID" value="XM_025520783.1"/>
</dbReference>
<dbReference type="InterPro" id="IPR035542">
    <property type="entry name" value="CRIP"/>
</dbReference>
<feature type="compositionally biased region" description="Basic and acidic residues" evidence="11">
    <location>
        <begin position="395"/>
        <end position="414"/>
    </location>
</feature>
<dbReference type="InterPro" id="IPR035538">
    <property type="entry name" value="Cyclophilin_PPIL4"/>
</dbReference>
<keyword evidence="15" id="KW-1185">Reference proteome</keyword>
<evidence type="ECO:0000256" key="9">
    <source>
        <dbReference type="PROSITE-ProRule" id="PRU00176"/>
    </source>
</evidence>
<feature type="region of interest" description="Disordered" evidence="11">
    <location>
        <begin position="94"/>
        <end position="125"/>
    </location>
</feature>
<dbReference type="FunCoup" id="A0A316YYT8">
    <property type="interactions" value="796"/>
</dbReference>
<feature type="region of interest" description="Disordered" evidence="11">
    <location>
        <begin position="216"/>
        <end position="239"/>
    </location>
</feature>
<evidence type="ECO:0000256" key="1">
    <source>
        <dbReference type="ARBA" id="ARBA00000971"/>
    </source>
</evidence>
<dbReference type="InterPro" id="IPR035979">
    <property type="entry name" value="RBD_domain_sf"/>
</dbReference>
<evidence type="ECO:0000256" key="2">
    <source>
        <dbReference type="ARBA" id="ARBA00002388"/>
    </source>
</evidence>
<dbReference type="PROSITE" id="PS50072">
    <property type="entry name" value="CSA_PPIASE_2"/>
    <property type="match status" value="1"/>
</dbReference>
<dbReference type="InterPro" id="IPR029000">
    <property type="entry name" value="Cyclophilin-like_dom_sf"/>
</dbReference>
<feature type="domain" description="RRM" evidence="13">
    <location>
        <begin position="265"/>
        <end position="343"/>
    </location>
</feature>
<dbReference type="InterPro" id="IPR012677">
    <property type="entry name" value="Nucleotide-bd_a/b_plait_sf"/>
</dbReference>
<dbReference type="GO" id="GO:0003723">
    <property type="term" value="F:RNA binding"/>
    <property type="evidence" value="ECO:0007669"/>
    <property type="project" value="UniProtKB-UniRule"/>
</dbReference>
<reference evidence="14" key="1">
    <citation type="journal article" date="2018" name="Mol. Biol. Evol.">
        <title>Broad Genomic Sampling Reveals a Smut Pathogenic Ancestry of the Fungal Clade Ustilaginomycotina.</title>
        <authorList>
            <person name="Kijpornyongpan T."/>
            <person name="Mondo S.J."/>
            <person name="Barry K."/>
            <person name="Sandor L."/>
            <person name="Lee J."/>
            <person name="Lipzen A."/>
            <person name="Pangilinan J."/>
            <person name="LaButti K."/>
            <person name="Hainaut M."/>
            <person name="Henrissat B."/>
            <person name="Grigoriev I.V."/>
            <person name="Spatafora J.W."/>
            <person name="Aime M.C."/>
        </authorList>
    </citation>
    <scope>NUCLEOTIDE SEQUENCE [LARGE SCALE GENOMIC DNA]</scope>
    <source>
        <strain evidence="14">MCA 4198</strain>
    </source>
</reference>
<protein>
    <recommendedName>
        <fullName evidence="10">Peptidyl-prolyl cis-trans isomerase</fullName>
        <shortName evidence="10">PPIase</shortName>
        <ecNumber evidence="10">5.2.1.8</ecNumber>
    </recommendedName>
</protein>
<comment type="similarity">
    <text evidence="4 10">Belongs to the cyclophilin-type PPIase family. PPIL4 subfamily.</text>
</comment>
<evidence type="ECO:0000259" key="12">
    <source>
        <dbReference type="PROSITE" id="PS50072"/>
    </source>
</evidence>
<evidence type="ECO:0000256" key="3">
    <source>
        <dbReference type="ARBA" id="ARBA00004123"/>
    </source>
</evidence>
<dbReference type="OrthoDB" id="2083at2759"/>
<dbReference type="AlphaFoldDB" id="A0A316YYT8"/>
<evidence type="ECO:0000313" key="14">
    <source>
        <dbReference type="EMBL" id="PWN94206.1"/>
    </source>
</evidence>
<dbReference type="SUPFAM" id="SSF50891">
    <property type="entry name" value="Cyclophilin-like"/>
    <property type="match status" value="1"/>
</dbReference>
<evidence type="ECO:0000256" key="11">
    <source>
        <dbReference type="SAM" id="MobiDB-lite"/>
    </source>
</evidence>
<dbReference type="SUPFAM" id="SSF54928">
    <property type="entry name" value="RNA-binding domain, RBD"/>
    <property type="match status" value="1"/>
</dbReference>
<dbReference type="CDD" id="cd12235">
    <property type="entry name" value="RRM_PPIL4"/>
    <property type="match status" value="1"/>
</dbReference>
<feature type="compositionally biased region" description="Basic and acidic residues" evidence="11">
    <location>
        <begin position="225"/>
        <end position="239"/>
    </location>
</feature>
<evidence type="ECO:0000256" key="6">
    <source>
        <dbReference type="ARBA" id="ARBA00023110"/>
    </source>
</evidence>
<dbReference type="GeneID" id="37042699"/>
<keyword evidence="6 10" id="KW-0697">Rotamase</keyword>
<dbReference type="InParanoid" id="A0A316YYT8"/>
<dbReference type="InterPro" id="IPR002130">
    <property type="entry name" value="Cyclophilin-type_PPIase_dom"/>
</dbReference>
<dbReference type="PRINTS" id="PR00153">
    <property type="entry name" value="CSAPPISMRASE"/>
</dbReference>
<feature type="region of interest" description="Disordered" evidence="11">
    <location>
        <begin position="351"/>
        <end position="508"/>
    </location>
</feature>
<dbReference type="InterPro" id="IPR000504">
    <property type="entry name" value="RRM_dom"/>
</dbReference>
<keyword evidence="5 9" id="KW-0694">RNA-binding</keyword>
<dbReference type="CDD" id="cd01921">
    <property type="entry name" value="cyclophilin_RRM"/>
    <property type="match status" value="1"/>
</dbReference>
<dbReference type="STRING" id="215250.A0A316YYT8"/>
<dbReference type="Gene3D" id="3.30.70.330">
    <property type="match status" value="1"/>
</dbReference>
<dbReference type="PANTHER" id="PTHR45843:SF1">
    <property type="entry name" value="PEPTIDYL-PROLYL CIS-TRANS ISOMERASE-LIKE 4"/>
    <property type="match status" value="1"/>
</dbReference>
<dbReference type="PROSITE" id="PS50102">
    <property type="entry name" value="RRM"/>
    <property type="match status" value="1"/>
</dbReference>
<sequence length="508" mass="56952">MSVLLETSLGDIVIDLETEKCPRTCNNFLKLCAAYRYNLCAFFSVQKGFLAQTGDPSNSGKGGSSAFNLLPSSSPDYTPAPFFRPERHASLKHTARGTVSMALSRSPDARGSRQDDDDEESEDRVAGSQFFITLADNIEYLDGKHAPFGSVVEGQEPGGTLDKINSAFVDKDMRPLRDIRIKHVVVLDDPFEPLEGLDIPSRTPSPTPEQLASIGLDASEEITDGADRPPEEVEEERRKADSSAAALTLEMVGDLPFAEVRPPENILFVCKLNPVTRSEDLELIFSRFGTIMSCEVIRDKKTGDSLQYAFIEFDKKEQAEQAYFKMQNVLVDDRRIWVDFSQSVSKLHGSWLSSRGAAPGGNSGRRGGSGGGKGNGGGGGGGGARAASDLVFDFDDVRQSGRDRRDGRDAGRDRPSHHRRDREEGGRERDWNRGKERDRDREYRYGNGDRERERGGERTRDYDRRGGYDRLRDDGRRRYDHDDDRRSRRAYDERDSYRDRSPPSRSRR</sequence>
<gene>
    <name evidence="14" type="ORF">FA10DRAFT_264770</name>
</gene>
<organism evidence="14 15">
    <name type="scientific">Acaromyces ingoldii</name>
    <dbReference type="NCBI Taxonomy" id="215250"/>
    <lineage>
        <taxon>Eukaryota</taxon>
        <taxon>Fungi</taxon>
        <taxon>Dikarya</taxon>
        <taxon>Basidiomycota</taxon>
        <taxon>Ustilaginomycotina</taxon>
        <taxon>Exobasidiomycetes</taxon>
        <taxon>Exobasidiales</taxon>
        <taxon>Cryptobasidiaceae</taxon>
        <taxon>Acaromyces</taxon>
    </lineage>
</organism>
<accession>A0A316YYT8</accession>
<evidence type="ECO:0000256" key="7">
    <source>
        <dbReference type="ARBA" id="ARBA00023235"/>
    </source>
</evidence>
<evidence type="ECO:0000256" key="8">
    <source>
        <dbReference type="ARBA" id="ARBA00023242"/>
    </source>
</evidence>
<dbReference type="Pfam" id="PF00160">
    <property type="entry name" value="Pro_isomerase"/>
    <property type="match status" value="1"/>
</dbReference>
<dbReference type="GO" id="GO:0005634">
    <property type="term" value="C:nucleus"/>
    <property type="evidence" value="ECO:0007669"/>
    <property type="project" value="UniProtKB-SubCell"/>
</dbReference>
<dbReference type="Gene3D" id="2.40.100.10">
    <property type="entry name" value="Cyclophilin-like"/>
    <property type="match status" value="1"/>
</dbReference>
<dbReference type="EC" id="5.2.1.8" evidence="10"/>
<proteinExistence type="inferred from homology"/>
<evidence type="ECO:0000313" key="15">
    <source>
        <dbReference type="Proteomes" id="UP000245768"/>
    </source>
</evidence>
<comment type="subcellular location">
    <subcellularLocation>
        <location evidence="3 10">Nucleus</location>
    </subcellularLocation>
</comment>
<evidence type="ECO:0000259" key="13">
    <source>
        <dbReference type="PROSITE" id="PS50102"/>
    </source>
</evidence>
<dbReference type="Proteomes" id="UP000245768">
    <property type="component" value="Unassembled WGS sequence"/>
</dbReference>
<feature type="compositionally biased region" description="Gly residues" evidence="11">
    <location>
        <begin position="358"/>
        <end position="384"/>
    </location>
</feature>
<comment type="catalytic activity">
    <reaction evidence="1 10">
        <text>[protein]-peptidylproline (omega=180) = [protein]-peptidylproline (omega=0)</text>
        <dbReference type="Rhea" id="RHEA:16237"/>
        <dbReference type="Rhea" id="RHEA-COMP:10747"/>
        <dbReference type="Rhea" id="RHEA-COMP:10748"/>
        <dbReference type="ChEBI" id="CHEBI:83833"/>
        <dbReference type="ChEBI" id="CHEBI:83834"/>
        <dbReference type="EC" id="5.2.1.8"/>
    </reaction>
</comment>
<dbReference type="Pfam" id="PF00076">
    <property type="entry name" value="RRM_1"/>
    <property type="match status" value="1"/>
</dbReference>
<dbReference type="GO" id="GO:0003755">
    <property type="term" value="F:peptidyl-prolyl cis-trans isomerase activity"/>
    <property type="evidence" value="ECO:0007669"/>
    <property type="project" value="UniProtKB-UniRule"/>
</dbReference>
<feature type="domain" description="PPIase cyclophilin-type" evidence="12">
    <location>
        <begin position="6"/>
        <end position="186"/>
    </location>
</feature>